<dbReference type="EMBL" id="JABBCP010000002">
    <property type="protein sequence ID" value="NMF55766.1"/>
    <property type="molecule type" value="Genomic_DNA"/>
</dbReference>
<organism evidence="1 2">
    <name type="scientific">Collinsella acetigenes</name>
    <dbReference type="NCBI Taxonomy" id="2713419"/>
    <lineage>
        <taxon>Bacteria</taxon>
        <taxon>Bacillati</taxon>
        <taxon>Actinomycetota</taxon>
        <taxon>Coriobacteriia</taxon>
        <taxon>Coriobacteriales</taxon>
        <taxon>Coriobacteriaceae</taxon>
        <taxon>Collinsella</taxon>
    </lineage>
</organism>
<dbReference type="AlphaFoldDB" id="A0A7X9UC43"/>
<name>A0A7X9UC43_9ACTN</name>
<proteinExistence type="predicted"/>
<evidence type="ECO:0000313" key="2">
    <source>
        <dbReference type="Proteomes" id="UP000546970"/>
    </source>
</evidence>
<reference evidence="1 2" key="1">
    <citation type="submission" date="2020-04" db="EMBL/GenBank/DDBJ databases">
        <title>Collinsella sp. KGMB02528 nov., an anaerobic actinobacterium isolated from human feces.</title>
        <authorList>
            <person name="Han K.-I."/>
            <person name="Eom M.K."/>
            <person name="Kim J.-S."/>
            <person name="Lee K.C."/>
            <person name="Suh M.K."/>
            <person name="Park S.-H."/>
            <person name="Lee J.H."/>
            <person name="Kang S.W."/>
            <person name="Park J.-E."/>
            <person name="Oh B.S."/>
            <person name="Yu S.Y."/>
            <person name="Choi S.-H."/>
            <person name="Lee D.H."/>
            <person name="Yoon H."/>
            <person name="Kim B.-Y."/>
            <person name="Lee J.H."/>
            <person name="Lee J.-S."/>
        </authorList>
    </citation>
    <scope>NUCLEOTIDE SEQUENCE [LARGE SCALE GENOMIC DNA]</scope>
    <source>
        <strain evidence="1 2">KGMB02528</strain>
    </source>
</reference>
<accession>A0A7X9UC43</accession>
<dbReference type="Proteomes" id="UP000546970">
    <property type="component" value="Unassembled WGS sequence"/>
</dbReference>
<keyword evidence="2" id="KW-1185">Reference proteome</keyword>
<gene>
    <name evidence="1" type="ORF">HF320_05425</name>
</gene>
<protein>
    <submittedName>
        <fullName evidence="1">Uncharacterized protein</fullName>
    </submittedName>
</protein>
<evidence type="ECO:0000313" key="1">
    <source>
        <dbReference type="EMBL" id="NMF55766.1"/>
    </source>
</evidence>
<dbReference type="RefSeq" id="WP_169277377.1">
    <property type="nucleotide sequence ID" value="NZ_JABBCP010000002.1"/>
</dbReference>
<sequence>MELTNVELDSILDKAGLELAQPYDEKGKYLKGQYLFTRCKTCGTQAHYRLKYILDKNDIGEKVCRACYWTDWYADCRVLRDEAIQSLLSQGYSYNDLVKQGVMDEGTALRLSQARDLAEENGFDLIDLISGKQSGDDLLLVKCRACGKQTVERPGDVVYGCTCKGKGPSIS</sequence>
<comment type="caution">
    <text evidence="1">The sequence shown here is derived from an EMBL/GenBank/DDBJ whole genome shotgun (WGS) entry which is preliminary data.</text>
</comment>